<keyword evidence="3" id="KW-1185">Reference proteome</keyword>
<comment type="caution">
    <text evidence="2">The sequence shown here is derived from an EMBL/GenBank/DDBJ whole genome shotgun (WGS) entry which is preliminary data.</text>
</comment>
<keyword evidence="1" id="KW-1133">Transmembrane helix</keyword>
<feature type="transmembrane region" description="Helical" evidence="1">
    <location>
        <begin position="6"/>
        <end position="27"/>
    </location>
</feature>
<dbReference type="EMBL" id="RCHS01000744">
    <property type="protein sequence ID" value="RMX57080.1"/>
    <property type="molecule type" value="Genomic_DNA"/>
</dbReference>
<accession>A0A3M6UTW0</accession>
<evidence type="ECO:0000313" key="3">
    <source>
        <dbReference type="Proteomes" id="UP000275408"/>
    </source>
</evidence>
<name>A0A3M6UTW0_POCDA</name>
<organism evidence="2 3">
    <name type="scientific">Pocillopora damicornis</name>
    <name type="common">Cauliflower coral</name>
    <name type="synonym">Millepora damicornis</name>
    <dbReference type="NCBI Taxonomy" id="46731"/>
    <lineage>
        <taxon>Eukaryota</taxon>
        <taxon>Metazoa</taxon>
        <taxon>Cnidaria</taxon>
        <taxon>Anthozoa</taxon>
        <taxon>Hexacorallia</taxon>
        <taxon>Scleractinia</taxon>
        <taxon>Astrocoeniina</taxon>
        <taxon>Pocilloporidae</taxon>
        <taxon>Pocillopora</taxon>
    </lineage>
</organism>
<evidence type="ECO:0000313" key="2">
    <source>
        <dbReference type="EMBL" id="RMX57080.1"/>
    </source>
</evidence>
<evidence type="ECO:0000256" key="1">
    <source>
        <dbReference type="SAM" id="Phobius"/>
    </source>
</evidence>
<dbReference type="OrthoDB" id="10619928at2759"/>
<dbReference type="Proteomes" id="UP000275408">
    <property type="component" value="Unassembled WGS sequence"/>
</dbReference>
<gene>
    <name evidence="2" type="ORF">pdam_00008225</name>
</gene>
<dbReference type="AlphaFoldDB" id="A0A3M6UTW0"/>
<keyword evidence="1" id="KW-0812">Transmembrane</keyword>
<sequence>MSKKSWIASTINFIFWIALRAAANHLLSGLRTALDFAALVKNFKNGDIVRGVINLLLGVLGLVTVTALPAVADVAEDLTKQAIKEAVAYVAEIITPTTERRATNELGNDLVARNLAVEEVFSGDMTTFTRMRKAAVLVTSEGVGVLIIESFSITHYSRR</sequence>
<keyword evidence="1" id="KW-0472">Membrane</keyword>
<reference evidence="2 3" key="1">
    <citation type="journal article" date="2018" name="Sci. Rep.">
        <title>Comparative analysis of the Pocillopora damicornis genome highlights role of immune system in coral evolution.</title>
        <authorList>
            <person name="Cunning R."/>
            <person name="Bay R.A."/>
            <person name="Gillette P."/>
            <person name="Baker A.C."/>
            <person name="Traylor-Knowles N."/>
        </authorList>
    </citation>
    <scope>NUCLEOTIDE SEQUENCE [LARGE SCALE GENOMIC DNA]</scope>
    <source>
        <strain evidence="2">RSMAS</strain>
        <tissue evidence="2">Whole animal</tissue>
    </source>
</reference>
<proteinExistence type="predicted"/>
<protein>
    <submittedName>
        <fullName evidence="2">Uncharacterized protein</fullName>
    </submittedName>
</protein>
<feature type="transmembrane region" description="Helical" evidence="1">
    <location>
        <begin position="48"/>
        <end position="72"/>
    </location>
</feature>